<dbReference type="RefSeq" id="WP_110072117.1">
    <property type="nucleotide sequence ID" value="NZ_CM009896.1"/>
</dbReference>
<keyword evidence="4" id="KW-1185">Reference proteome</keyword>
<dbReference type="InterPro" id="IPR028098">
    <property type="entry name" value="Glyco_trans_4-like_N"/>
</dbReference>
<organism evidence="3 4">
    <name type="scientific">Butyrivibrio fibrisolvens</name>
    <dbReference type="NCBI Taxonomy" id="831"/>
    <lineage>
        <taxon>Bacteria</taxon>
        <taxon>Bacillati</taxon>
        <taxon>Bacillota</taxon>
        <taxon>Clostridia</taxon>
        <taxon>Lachnospirales</taxon>
        <taxon>Lachnospiraceae</taxon>
        <taxon>Butyrivibrio</taxon>
    </lineage>
</organism>
<dbReference type="Pfam" id="PF13579">
    <property type="entry name" value="Glyco_trans_4_4"/>
    <property type="match status" value="1"/>
</dbReference>
<evidence type="ECO:0000259" key="1">
    <source>
        <dbReference type="Pfam" id="PF00534"/>
    </source>
</evidence>
<sequence>MKKILVICQYFYPEQFRINDICMEWVKRGYDVTVLTGIPNYPQGKFYKGYGLFKKRKEVWNGVKIIRIPLIPRGHTPISLVFNYFSFPISGFFWNLFTKVKADYVFMFETSPMTQCKIGVRYAKKHKVPLYLYVQDLWPENVEIVTGIHSPLVIKPIDRMVDKIYKACDHIFVTSPSFVKAVVNRKVSVNPDKVHYWPQYAEEFYEPLSRDEGLKRYCSHVYDERMQEQIRKLYDDKSFKIAFTGNIGYAQGLDVLPKTAKLLDDSNVRFVIIGDGRYKSKLIEEIDSYGVSDKFIMIDRQPAERIPEILALCDAAFISFMDTELFTWTIPAKLQSYMACGMPIIAAAKGETERVVQEANCGICTGISDADELAKAIKQIDVNTLKQVHGVNARKYFEEHFAKKMLMDEMDEYLL</sequence>
<evidence type="ECO:0000313" key="3">
    <source>
        <dbReference type="EMBL" id="PWT26242.1"/>
    </source>
</evidence>
<feature type="domain" description="Glycosyl transferase family 1" evidence="1">
    <location>
        <begin position="234"/>
        <end position="380"/>
    </location>
</feature>
<keyword evidence="3" id="KW-0808">Transferase</keyword>
<dbReference type="EMBL" id="NXNG01000001">
    <property type="protein sequence ID" value="PWT26242.1"/>
    <property type="molecule type" value="Genomic_DNA"/>
</dbReference>
<dbReference type="GO" id="GO:0016758">
    <property type="term" value="F:hexosyltransferase activity"/>
    <property type="evidence" value="ECO:0007669"/>
    <property type="project" value="TreeGrafter"/>
</dbReference>
<reference evidence="3 4" key="1">
    <citation type="submission" date="2017-09" db="EMBL/GenBank/DDBJ databases">
        <title>High-quality draft genome sequence of Butyrivibrio fibrisolvens INBov1, isolated from cow rumen.</title>
        <authorList>
            <person name="Rodriguez Hernaez J."/>
            <person name="Rivarola M."/>
            <person name="Paniego N."/>
            <person name="Cravero S."/>
            <person name="Ceron Cucchi M."/>
            <person name="Martinez M.C."/>
        </authorList>
    </citation>
    <scope>NUCLEOTIDE SEQUENCE [LARGE SCALE GENOMIC DNA]</scope>
    <source>
        <strain evidence="3 4">INBov1</strain>
    </source>
</reference>
<evidence type="ECO:0000313" key="4">
    <source>
        <dbReference type="Proteomes" id="UP000245488"/>
    </source>
</evidence>
<feature type="domain" description="Glycosyltransferase subfamily 4-like N-terminal" evidence="2">
    <location>
        <begin position="17"/>
        <end position="197"/>
    </location>
</feature>
<evidence type="ECO:0000259" key="2">
    <source>
        <dbReference type="Pfam" id="PF13579"/>
    </source>
</evidence>
<proteinExistence type="predicted"/>
<accession>A0A317G1D3</accession>
<gene>
    <name evidence="3" type="ORF">CPT75_03450</name>
</gene>
<dbReference type="InterPro" id="IPR050194">
    <property type="entry name" value="Glycosyltransferase_grp1"/>
</dbReference>
<dbReference type="Proteomes" id="UP000245488">
    <property type="component" value="Chromosome"/>
</dbReference>
<dbReference type="AlphaFoldDB" id="A0A317G1D3"/>
<dbReference type="InterPro" id="IPR001296">
    <property type="entry name" value="Glyco_trans_1"/>
</dbReference>
<dbReference type="Gene3D" id="3.40.50.2000">
    <property type="entry name" value="Glycogen Phosphorylase B"/>
    <property type="match status" value="2"/>
</dbReference>
<protein>
    <submittedName>
        <fullName evidence="3">Glycosyltransferase WbuB</fullName>
    </submittedName>
</protein>
<dbReference type="SUPFAM" id="SSF53756">
    <property type="entry name" value="UDP-Glycosyltransferase/glycogen phosphorylase"/>
    <property type="match status" value="1"/>
</dbReference>
<dbReference type="Pfam" id="PF00534">
    <property type="entry name" value="Glycos_transf_1"/>
    <property type="match status" value="1"/>
</dbReference>
<name>A0A317G1D3_BUTFI</name>
<comment type="caution">
    <text evidence="3">The sequence shown here is derived from an EMBL/GenBank/DDBJ whole genome shotgun (WGS) entry which is preliminary data.</text>
</comment>
<dbReference type="PANTHER" id="PTHR45947:SF3">
    <property type="entry name" value="SULFOQUINOVOSYL TRANSFERASE SQD2"/>
    <property type="match status" value="1"/>
</dbReference>
<dbReference type="CDD" id="cd03794">
    <property type="entry name" value="GT4_WbuB-like"/>
    <property type="match status" value="1"/>
</dbReference>
<dbReference type="PANTHER" id="PTHR45947">
    <property type="entry name" value="SULFOQUINOVOSYL TRANSFERASE SQD2"/>
    <property type="match status" value="1"/>
</dbReference>